<feature type="binding site" evidence="18">
    <location>
        <position position="186"/>
    </location>
    <ligand>
        <name>Zn(2+)</name>
        <dbReference type="ChEBI" id="CHEBI:29105"/>
    </ligand>
</feature>
<dbReference type="GO" id="GO:0009423">
    <property type="term" value="P:chorismate biosynthetic process"/>
    <property type="evidence" value="ECO:0007669"/>
    <property type="project" value="UniProtKB-UniRule"/>
</dbReference>
<keyword evidence="22" id="KW-1185">Reference proteome</keyword>
<dbReference type="GO" id="GO:0000166">
    <property type="term" value="F:nucleotide binding"/>
    <property type="evidence" value="ECO:0007669"/>
    <property type="project" value="UniProtKB-KW"/>
</dbReference>
<organism evidence="21 22">
    <name type="scientific">Egibacter rhizosphaerae</name>
    <dbReference type="NCBI Taxonomy" id="1670831"/>
    <lineage>
        <taxon>Bacteria</taxon>
        <taxon>Bacillati</taxon>
        <taxon>Actinomycetota</taxon>
        <taxon>Nitriliruptoria</taxon>
        <taxon>Egibacterales</taxon>
        <taxon>Egibacteraceae</taxon>
        <taxon>Egibacter</taxon>
    </lineage>
</organism>
<dbReference type="GO" id="GO:0005737">
    <property type="term" value="C:cytoplasm"/>
    <property type="evidence" value="ECO:0007669"/>
    <property type="project" value="UniProtKB-SubCell"/>
</dbReference>
<dbReference type="NCBIfam" id="TIGR01357">
    <property type="entry name" value="aroB"/>
    <property type="match status" value="1"/>
</dbReference>
<dbReference type="GO" id="GO:0046872">
    <property type="term" value="F:metal ion binding"/>
    <property type="evidence" value="ECO:0007669"/>
    <property type="project" value="UniProtKB-KW"/>
</dbReference>
<feature type="binding site" evidence="18">
    <location>
        <begin position="171"/>
        <end position="174"/>
    </location>
    <ligand>
        <name>NAD(+)</name>
        <dbReference type="ChEBI" id="CHEBI:57540"/>
    </ligand>
</feature>
<evidence type="ECO:0000256" key="13">
    <source>
        <dbReference type="ARBA" id="ARBA00022833"/>
    </source>
</evidence>
<dbReference type="RefSeq" id="WP_131156520.1">
    <property type="nucleotide sequence ID" value="NZ_CP036402.1"/>
</dbReference>
<evidence type="ECO:0000256" key="11">
    <source>
        <dbReference type="ARBA" id="ARBA00022723"/>
    </source>
</evidence>
<evidence type="ECO:0000259" key="19">
    <source>
        <dbReference type="Pfam" id="PF01761"/>
    </source>
</evidence>
<dbReference type="InterPro" id="IPR050071">
    <property type="entry name" value="Dehydroquinate_synthase"/>
</dbReference>
<evidence type="ECO:0000259" key="20">
    <source>
        <dbReference type="Pfam" id="PF24621"/>
    </source>
</evidence>
<dbReference type="PANTHER" id="PTHR43622:SF7">
    <property type="entry name" value="3-DEHYDROQUINATE SYNTHASE, CHLOROPLASTIC"/>
    <property type="match status" value="1"/>
</dbReference>
<keyword evidence="15 18" id="KW-0057">Aromatic amino acid biosynthesis</keyword>
<evidence type="ECO:0000256" key="18">
    <source>
        <dbReference type="HAMAP-Rule" id="MF_00110"/>
    </source>
</evidence>
<dbReference type="InterPro" id="IPR016037">
    <property type="entry name" value="DHQ_synth_AroB"/>
</dbReference>
<dbReference type="Proteomes" id="UP000291469">
    <property type="component" value="Chromosome"/>
</dbReference>
<evidence type="ECO:0000256" key="2">
    <source>
        <dbReference type="ARBA" id="ARBA00001911"/>
    </source>
</evidence>
<keyword evidence="13 18" id="KW-0862">Zinc</keyword>
<evidence type="ECO:0000256" key="10">
    <source>
        <dbReference type="ARBA" id="ARBA00022605"/>
    </source>
</evidence>
<comment type="subcellular location">
    <subcellularLocation>
        <location evidence="4 18">Cytoplasm</location>
    </subcellularLocation>
</comment>
<evidence type="ECO:0000256" key="3">
    <source>
        <dbReference type="ARBA" id="ARBA00001947"/>
    </source>
</evidence>
<dbReference type="InterPro" id="IPR030963">
    <property type="entry name" value="DHQ_synth_fam"/>
</dbReference>
<dbReference type="EMBL" id="CP036402">
    <property type="protein sequence ID" value="QBI21528.1"/>
    <property type="molecule type" value="Genomic_DNA"/>
</dbReference>
<dbReference type="CDD" id="cd08195">
    <property type="entry name" value="DHQS"/>
    <property type="match status" value="1"/>
</dbReference>
<evidence type="ECO:0000256" key="9">
    <source>
        <dbReference type="ARBA" id="ARBA00022490"/>
    </source>
</evidence>
<evidence type="ECO:0000256" key="17">
    <source>
        <dbReference type="ARBA" id="ARBA00023285"/>
    </source>
</evidence>
<dbReference type="Pfam" id="PF24621">
    <property type="entry name" value="DHQS_C"/>
    <property type="match status" value="1"/>
</dbReference>
<reference evidence="21 22" key="1">
    <citation type="submission" date="2019-01" db="EMBL/GenBank/DDBJ databases">
        <title>Egibacter rhizosphaerae EGI 80759T.</title>
        <authorList>
            <person name="Chen D.-D."/>
            <person name="Tian Y."/>
            <person name="Jiao J.-Y."/>
            <person name="Zhang X.-T."/>
            <person name="Zhang Y.-G."/>
            <person name="Zhang Y."/>
            <person name="Xiao M."/>
            <person name="Shu W.-S."/>
            <person name="Li W.-J."/>
        </authorList>
    </citation>
    <scope>NUCLEOTIDE SEQUENCE [LARGE SCALE GENOMIC DNA]</scope>
    <source>
        <strain evidence="21 22">EGI 80759</strain>
    </source>
</reference>
<feature type="binding site" evidence="18">
    <location>
        <position position="266"/>
    </location>
    <ligand>
        <name>Zn(2+)</name>
        <dbReference type="ChEBI" id="CHEBI:29105"/>
    </ligand>
</feature>
<accession>A0A411YJZ4</accession>
<sequence>MSTTVPVRLPDSGYDIVVGAGVLDALDDHLPVPTHATRVALVTNATVGELHGASAAAALERLGLGVETIEVPDGEQAKSLDTLAMLYHRFAAMPLRRDDLVAALGGGVVGDLAGFAAATWHRGVAVAQLPTTVLAQVDAAIGGKTGVNLPEGKNLVGAFHQPRVVLADTATLSTLPARELRAGLGEAVKHGFIADPRVLELLEERPDDAVAGDPEVLTELVVRGAAVKARIVAADEREAGERALLNYGHTIGHAIEALTDYARYRHGEAVALGMVAAARVGESMGMSQPGLTERTVALLDSLGLPTGGLRLDPAGVWEALGRDKKARGGVRMVLCREPGVAELVSDPTRAQVDAAVAALAR</sequence>
<dbReference type="GO" id="GO:0003856">
    <property type="term" value="F:3-dehydroquinate synthase activity"/>
    <property type="evidence" value="ECO:0007669"/>
    <property type="project" value="UniProtKB-UniRule"/>
</dbReference>
<dbReference type="KEGG" id="erz:ER308_19435"/>
<proteinExistence type="inferred from homology"/>
<dbReference type="GO" id="GO:0009073">
    <property type="term" value="P:aromatic amino acid family biosynthetic process"/>
    <property type="evidence" value="ECO:0007669"/>
    <property type="project" value="UniProtKB-KW"/>
</dbReference>
<evidence type="ECO:0000313" key="21">
    <source>
        <dbReference type="EMBL" id="QBI21528.1"/>
    </source>
</evidence>
<evidence type="ECO:0000256" key="16">
    <source>
        <dbReference type="ARBA" id="ARBA00023239"/>
    </source>
</evidence>
<evidence type="ECO:0000256" key="14">
    <source>
        <dbReference type="ARBA" id="ARBA00023027"/>
    </source>
</evidence>
<protein>
    <recommendedName>
        <fullName evidence="8 18">3-dehydroquinate synthase</fullName>
        <shortName evidence="18">DHQS</shortName>
        <ecNumber evidence="7 18">4.2.3.4</ecNumber>
    </recommendedName>
</protein>
<comment type="catalytic activity">
    <reaction evidence="1 18">
        <text>7-phospho-2-dehydro-3-deoxy-D-arabino-heptonate = 3-dehydroquinate + phosphate</text>
        <dbReference type="Rhea" id="RHEA:21968"/>
        <dbReference type="ChEBI" id="CHEBI:32364"/>
        <dbReference type="ChEBI" id="CHEBI:43474"/>
        <dbReference type="ChEBI" id="CHEBI:58394"/>
        <dbReference type="EC" id="4.2.3.4"/>
    </reaction>
</comment>
<dbReference type="Gene3D" id="3.40.50.1970">
    <property type="match status" value="1"/>
</dbReference>
<feature type="binding site" evidence="18">
    <location>
        <position position="249"/>
    </location>
    <ligand>
        <name>Zn(2+)</name>
        <dbReference type="ChEBI" id="CHEBI:29105"/>
    </ligand>
</feature>
<evidence type="ECO:0000256" key="6">
    <source>
        <dbReference type="ARBA" id="ARBA00005412"/>
    </source>
</evidence>
<keyword evidence="10 18" id="KW-0028">Amino-acid biosynthesis</keyword>
<feature type="binding site" evidence="18">
    <location>
        <position position="144"/>
    </location>
    <ligand>
        <name>NAD(+)</name>
        <dbReference type="ChEBI" id="CHEBI:57540"/>
    </ligand>
</feature>
<name>A0A411YJZ4_9ACTN</name>
<dbReference type="HAMAP" id="MF_00110">
    <property type="entry name" value="DHQ_synthase"/>
    <property type="match status" value="1"/>
</dbReference>
<dbReference type="PIRSF" id="PIRSF001455">
    <property type="entry name" value="DHQ_synth"/>
    <property type="match status" value="1"/>
</dbReference>
<dbReference type="Gene3D" id="1.20.1090.10">
    <property type="entry name" value="Dehydroquinate synthase-like - alpha domain"/>
    <property type="match status" value="1"/>
</dbReference>
<keyword evidence="14 18" id="KW-0520">NAD</keyword>
<evidence type="ECO:0000256" key="8">
    <source>
        <dbReference type="ARBA" id="ARBA00017684"/>
    </source>
</evidence>
<dbReference type="InterPro" id="IPR030960">
    <property type="entry name" value="DHQS/DOIS_N"/>
</dbReference>
<comment type="cofactor">
    <cofactor evidence="2 18">
        <name>NAD(+)</name>
        <dbReference type="ChEBI" id="CHEBI:57540"/>
    </cofactor>
</comment>
<keyword evidence="16 18" id="KW-0456">Lyase</keyword>
<evidence type="ECO:0000256" key="1">
    <source>
        <dbReference type="ARBA" id="ARBA00001393"/>
    </source>
</evidence>
<dbReference type="PANTHER" id="PTHR43622">
    <property type="entry name" value="3-DEHYDROQUINATE SYNTHASE"/>
    <property type="match status" value="1"/>
</dbReference>
<gene>
    <name evidence="18 21" type="primary">aroB</name>
    <name evidence="21" type="ORF">ER308_19435</name>
</gene>
<keyword evidence="12 18" id="KW-0547">Nucleotide-binding</keyword>
<feature type="binding site" evidence="18">
    <location>
        <position position="153"/>
    </location>
    <ligand>
        <name>NAD(+)</name>
        <dbReference type="ChEBI" id="CHEBI:57540"/>
    </ligand>
</feature>
<keyword evidence="17 18" id="KW-0170">Cobalt</keyword>
<evidence type="ECO:0000313" key="22">
    <source>
        <dbReference type="Proteomes" id="UP000291469"/>
    </source>
</evidence>
<evidence type="ECO:0000256" key="5">
    <source>
        <dbReference type="ARBA" id="ARBA00004661"/>
    </source>
</evidence>
<dbReference type="UniPathway" id="UPA00053">
    <property type="reaction ID" value="UER00085"/>
</dbReference>
<keyword evidence="11 18" id="KW-0479">Metal-binding</keyword>
<dbReference type="EC" id="4.2.3.4" evidence="7 18"/>
<comment type="similarity">
    <text evidence="6 18">Belongs to the sugar phosphate cyclases superfamily. Dehydroquinate synthase family.</text>
</comment>
<dbReference type="InterPro" id="IPR056179">
    <property type="entry name" value="DHQS_C"/>
</dbReference>
<dbReference type="AlphaFoldDB" id="A0A411YJZ4"/>
<feature type="binding site" evidence="18">
    <location>
        <begin position="107"/>
        <end position="111"/>
    </location>
    <ligand>
        <name>NAD(+)</name>
        <dbReference type="ChEBI" id="CHEBI:57540"/>
    </ligand>
</feature>
<feature type="domain" description="3-dehydroquinate synthase N-terminal" evidence="19">
    <location>
        <begin position="69"/>
        <end position="181"/>
    </location>
</feature>
<evidence type="ECO:0000256" key="7">
    <source>
        <dbReference type="ARBA" id="ARBA00013031"/>
    </source>
</evidence>
<evidence type="ECO:0000256" key="4">
    <source>
        <dbReference type="ARBA" id="ARBA00004496"/>
    </source>
</evidence>
<comment type="pathway">
    <text evidence="5 18">Metabolic intermediate biosynthesis; chorismate biosynthesis; chorismate from D-erythrose 4-phosphate and phosphoenolpyruvate: step 2/7.</text>
</comment>
<dbReference type="OrthoDB" id="9806583at2"/>
<keyword evidence="9 18" id="KW-0963">Cytoplasm</keyword>
<dbReference type="SUPFAM" id="SSF56796">
    <property type="entry name" value="Dehydroquinate synthase-like"/>
    <property type="match status" value="1"/>
</dbReference>
<evidence type="ECO:0000256" key="15">
    <source>
        <dbReference type="ARBA" id="ARBA00023141"/>
    </source>
</evidence>
<evidence type="ECO:0000256" key="12">
    <source>
        <dbReference type="ARBA" id="ARBA00022741"/>
    </source>
</evidence>
<dbReference type="FunFam" id="3.40.50.1970:FF:000007">
    <property type="entry name" value="Pentafunctional AROM polypeptide"/>
    <property type="match status" value="1"/>
</dbReference>
<comment type="cofactor">
    <cofactor evidence="18">
        <name>Co(2+)</name>
        <dbReference type="ChEBI" id="CHEBI:48828"/>
    </cofactor>
    <cofactor evidence="18">
        <name>Zn(2+)</name>
        <dbReference type="ChEBI" id="CHEBI:29105"/>
    </cofactor>
    <text evidence="18">Binds 1 divalent metal cation per subunit. Can use either Co(2+) or Zn(2+).</text>
</comment>
<feature type="binding site" evidence="18">
    <location>
        <begin position="131"/>
        <end position="132"/>
    </location>
    <ligand>
        <name>NAD(+)</name>
        <dbReference type="ChEBI" id="CHEBI:57540"/>
    </ligand>
</feature>
<dbReference type="GO" id="GO:0008652">
    <property type="term" value="P:amino acid biosynthetic process"/>
    <property type="evidence" value="ECO:0007669"/>
    <property type="project" value="UniProtKB-KW"/>
</dbReference>
<dbReference type="Pfam" id="PF01761">
    <property type="entry name" value="DHQ_synthase"/>
    <property type="match status" value="1"/>
</dbReference>
<comment type="cofactor">
    <cofactor evidence="3">
        <name>Zn(2+)</name>
        <dbReference type="ChEBI" id="CHEBI:29105"/>
    </cofactor>
</comment>
<feature type="domain" description="3-dehydroquinate synthase C-terminal" evidence="20">
    <location>
        <begin position="183"/>
        <end position="326"/>
    </location>
</feature>
<feature type="binding site" evidence="18">
    <location>
        <begin position="73"/>
        <end position="78"/>
    </location>
    <ligand>
        <name>NAD(+)</name>
        <dbReference type="ChEBI" id="CHEBI:57540"/>
    </ligand>
</feature>
<comment type="function">
    <text evidence="18">Catalyzes the conversion of 3-deoxy-D-arabino-heptulosonate 7-phosphate (DAHP) to dehydroquinate (DHQ).</text>
</comment>